<organism evidence="1 2">
    <name type="scientific">Fusarium zealandicum</name>
    <dbReference type="NCBI Taxonomy" id="1053134"/>
    <lineage>
        <taxon>Eukaryota</taxon>
        <taxon>Fungi</taxon>
        <taxon>Dikarya</taxon>
        <taxon>Ascomycota</taxon>
        <taxon>Pezizomycotina</taxon>
        <taxon>Sordariomycetes</taxon>
        <taxon>Hypocreomycetidae</taxon>
        <taxon>Hypocreales</taxon>
        <taxon>Nectriaceae</taxon>
        <taxon>Fusarium</taxon>
        <taxon>Fusarium staphyleae species complex</taxon>
    </lineage>
</organism>
<reference evidence="1" key="2">
    <citation type="submission" date="2020-05" db="EMBL/GenBank/DDBJ databases">
        <authorList>
            <person name="Kim H.-S."/>
            <person name="Proctor R.H."/>
            <person name="Brown D.W."/>
        </authorList>
    </citation>
    <scope>NUCLEOTIDE SEQUENCE</scope>
    <source>
        <strain evidence="1">NRRL 22465</strain>
    </source>
</reference>
<accession>A0A8H4XLR4</accession>
<dbReference type="AlphaFoldDB" id="A0A8H4XLR4"/>
<keyword evidence="2" id="KW-1185">Reference proteome</keyword>
<dbReference type="Proteomes" id="UP000635477">
    <property type="component" value="Unassembled WGS sequence"/>
</dbReference>
<name>A0A8H4XLR4_9HYPO</name>
<sequence length="468" mass="54562">MDWFAEMPPELRVMIMGLISSHSTILRLIRASPTMLTQYIISKPSLLHDFLEDLDVSHYGSRDILQDALGIIHLEDCQFDRESASYYAGQWSLKRIPDPFREQDHTTILKLCRLFARIGMFIEDYINKASASAPPAAYLRLPQLAHVGHVDIARITLDDLNRSEKCRLFRAFVKYDISCRIHSPQLENLIESGQYTRIAQSSQVHPGSWDHEALHCVYEYLKGAYGSFFALCADSWRQEASELQKGRPLLYPDNLYFSADAHFADIIWPSQYRNAASYLPYLGFDLLAQLSTLVGRKQQTDEQLRSWFRSLSSEWTMTHWLLPDHFLIHDHGLGLEACDPKEGHRHQLLQRLSRDYFLQVKIYRQRAWAFFDDSRLFPDPATHFPTTDGIEEQQHAVRLQFCSCSIEVNRRRRRSRKWQDYWAGRSLDKPKDYCGDSEEQAKIEDDYGLVIPPFFNDPATEKLAAFWR</sequence>
<evidence type="ECO:0000313" key="1">
    <source>
        <dbReference type="EMBL" id="KAF4980512.1"/>
    </source>
</evidence>
<gene>
    <name evidence="1" type="ORF">FZEAL_3500</name>
</gene>
<reference evidence="1" key="1">
    <citation type="journal article" date="2020" name="BMC Genomics">
        <title>Correction to: Identification and distribution of gene clusters required for synthesis of sphingolipid metabolism inhibitors in diverse species of the filamentous fungus Fusarium.</title>
        <authorList>
            <person name="Kim H.S."/>
            <person name="Lohmar J.M."/>
            <person name="Busman M."/>
            <person name="Brown D.W."/>
            <person name="Naumann T.A."/>
            <person name="Divon H.H."/>
            <person name="Lysoe E."/>
            <person name="Uhlig S."/>
            <person name="Proctor R.H."/>
        </authorList>
    </citation>
    <scope>NUCLEOTIDE SEQUENCE</scope>
    <source>
        <strain evidence="1">NRRL 22465</strain>
    </source>
</reference>
<comment type="caution">
    <text evidence="1">The sequence shown here is derived from an EMBL/GenBank/DDBJ whole genome shotgun (WGS) entry which is preliminary data.</text>
</comment>
<evidence type="ECO:0000313" key="2">
    <source>
        <dbReference type="Proteomes" id="UP000635477"/>
    </source>
</evidence>
<dbReference type="EMBL" id="JABEYC010000225">
    <property type="protein sequence ID" value="KAF4980512.1"/>
    <property type="molecule type" value="Genomic_DNA"/>
</dbReference>
<proteinExistence type="predicted"/>
<protein>
    <submittedName>
        <fullName evidence="1">Uncharacterized protein</fullName>
    </submittedName>
</protein>
<dbReference type="OrthoDB" id="5099332at2759"/>